<dbReference type="SUPFAM" id="SSF48452">
    <property type="entry name" value="TPR-like"/>
    <property type="match status" value="1"/>
</dbReference>
<dbReference type="Proteomes" id="UP001597459">
    <property type="component" value="Unassembled WGS sequence"/>
</dbReference>
<dbReference type="Pfam" id="PF13176">
    <property type="entry name" value="TPR_7"/>
    <property type="match status" value="1"/>
</dbReference>
<gene>
    <name evidence="3" type="ORF">ACFSTE_01945</name>
</gene>
<keyword evidence="4" id="KW-1185">Reference proteome</keyword>
<evidence type="ECO:0000313" key="4">
    <source>
        <dbReference type="Proteomes" id="UP001597459"/>
    </source>
</evidence>
<dbReference type="Pfam" id="PF13181">
    <property type="entry name" value="TPR_8"/>
    <property type="match status" value="2"/>
</dbReference>
<keyword evidence="1" id="KW-0802">TPR repeat</keyword>
<reference evidence="4" key="1">
    <citation type="journal article" date="2019" name="Int. J. Syst. Evol. Microbiol.">
        <title>The Global Catalogue of Microorganisms (GCM) 10K type strain sequencing project: providing services to taxonomists for standard genome sequencing and annotation.</title>
        <authorList>
            <consortium name="The Broad Institute Genomics Platform"/>
            <consortium name="The Broad Institute Genome Sequencing Center for Infectious Disease"/>
            <person name="Wu L."/>
            <person name="Ma J."/>
        </authorList>
    </citation>
    <scope>NUCLEOTIDE SEQUENCE [LARGE SCALE GENOMIC DNA]</scope>
    <source>
        <strain evidence="4">KCTC 42423</strain>
    </source>
</reference>
<feature type="repeat" description="TPR" evidence="1">
    <location>
        <begin position="285"/>
        <end position="318"/>
    </location>
</feature>
<name>A0ABW5N329_9FLAO</name>
<dbReference type="Pfam" id="PF13174">
    <property type="entry name" value="TPR_6"/>
    <property type="match status" value="1"/>
</dbReference>
<dbReference type="PANTHER" id="PTHR12558:SF13">
    <property type="entry name" value="CELL DIVISION CYCLE PROTEIN 27 HOMOLOG"/>
    <property type="match status" value="1"/>
</dbReference>
<keyword evidence="2" id="KW-0732">Signal</keyword>
<dbReference type="PANTHER" id="PTHR12558">
    <property type="entry name" value="CELL DIVISION CYCLE 16,23,27"/>
    <property type="match status" value="1"/>
</dbReference>
<dbReference type="InterPro" id="IPR011990">
    <property type="entry name" value="TPR-like_helical_dom_sf"/>
</dbReference>
<feature type="signal peptide" evidence="2">
    <location>
        <begin position="1"/>
        <end position="18"/>
    </location>
</feature>
<feature type="repeat" description="TPR" evidence="1">
    <location>
        <begin position="48"/>
        <end position="81"/>
    </location>
</feature>
<dbReference type="PROSITE" id="PS50005">
    <property type="entry name" value="TPR"/>
    <property type="match status" value="3"/>
</dbReference>
<comment type="caution">
    <text evidence="3">The sequence shown here is derived from an EMBL/GenBank/DDBJ whole genome shotgun (WGS) entry which is preliminary data.</text>
</comment>
<dbReference type="Gene3D" id="1.25.40.10">
    <property type="entry name" value="Tetratricopeptide repeat domain"/>
    <property type="match status" value="3"/>
</dbReference>
<organism evidence="3 4">
    <name type="scientific">Aquimarina hainanensis</name>
    <dbReference type="NCBI Taxonomy" id="1578017"/>
    <lineage>
        <taxon>Bacteria</taxon>
        <taxon>Pseudomonadati</taxon>
        <taxon>Bacteroidota</taxon>
        <taxon>Flavobacteriia</taxon>
        <taxon>Flavobacteriales</taxon>
        <taxon>Flavobacteriaceae</taxon>
        <taxon>Aquimarina</taxon>
    </lineage>
</organism>
<dbReference type="EMBL" id="JBHULX010000001">
    <property type="protein sequence ID" value="MFD2589574.1"/>
    <property type="molecule type" value="Genomic_DNA"/>
</dbReference>
<feature type="repeat" description="TPR" evidence="1">
    <location>
        <begin position="217"/>
        <end position="250"/>
    </location>
</feature>
<protein>
    <submittedName>
        <fullName evidence="3">Tetratricopeptide repeat protein</fullName>
    </submittedName>
</protein>
<evidence type="ECO:0000256" key="2">
    <source>
        <dbReference type="SAM" id="SignalP"/>
    </source>
</evidence>
<proteinExistence type="predicted"/>
<dbReference type="RefSeq" id="WP_176027817.1">
    <property type="nucleotide sequence ID" value="NZ_JBHSJV010000001.1"/>
</dbReference>
<evidence type="ECO:0000313" key="3">
    <source>
        <dbReference type="EMBL" id="MFD2589574.1"/>
    </source>
</evidence>
<dbReference type="InterPro" id="IPR019734">
    <property type="entry name" value="TPR_rpt"/>
</dbReference>
<sequence length="379" mass="44352">MKSFFLGTICMYITFSHAQTSVTIADSLFQVGEYQKAIALYQKNTSSPLYDTKIAKAYNALGNHQQALTYYHRAITKNPSLIPTTLAYGKLLLTTKKLKQADSLFLYLTTTYPSNPNFHYHLGITKEQRQDSSYIVSYKTAFSLDSTHQKSCYKVAKYYMQKRKYDLTKTTALRGLSSYPENPQLLSILGQNNFLRSYYDRAIPFFKKLLELGYESGFIHTKIATAYLKTSDYDKAIIHYKKALEFEQKPHLYSQIGSIYGRLNDHTQSLENHKKALKLKNTPVDQELIDIAMAYRHQEQWEKAIQYIKSAIRENPRSQKAHYQMALFADAYYDDPNTKLKYYETFTNTFGEQQHKYMQFMVEKRIEQLQKEIEQQKEK</sequence>
<evidence type="ECO:0000256" key="1">
    <source>
        <dbReference type="PROSITE-ProRule" id="PRU00339"/>
    </source>
</evidence>
<feature type="chain" id="PRO_5045930119" evidence="2">
    <location>
        <begin position="19"/>
        <end position="379"/>
    </location>
</feature>
<dbReference type="SMART" id="SM00028">
    <property type="entry name" value="TPR"/>
    <property type="match status" value="5"/>
</dbReference>
<accession>A0ABW5N329</accession>